<organism evidence="1">
    <name type="scientific">uncultured Caudovirales phage</name>
    <dbReference type="NCBI Taxonomy" id="2100421"/>
    <lineage>
        <taxon>Viruses</taxon>
        <taxon>Duplodnaviria</taxon>
        <taxon>Heunggongvirae</taxon>
        <taxon>Uroviricota</taxon>
        <taxon>Caudoviricetes</taxon>
        <taxon>Peduoviridae</taxon>
        <taxon>Maltschvirus</taxon>
        <taxon>Maltschvirus maltsch</taxon>
    </lineage>
</organism>
<gene>
    <name evidence="1" type="ORF">UFOVP623_44</name>
</gene>
<reference evidence="1" key="1">
    <citation type="submission" date="2020-04" db="EMBL/GenBank/DDBJ databases">
        <authorList>
            <person name="Chiriac C."/>
            <person name="Salcher M."/>
            <person name="Ghai R."/>
            <person name="Kavagutti S V."/>
        </authorList>
    </citation>
    <scope>NUCLEOTIDE SEQUENCE</scope>
</reference>
<evidence type="ECO:0000313" key="1">
    <source>
        <dbReference type="EMBL" id="CAB4153445.1"/>
    </source>
</evidence>
<dbReference type="EMBL" id="LR796593">
    <property type="protein sequence ID" value="CAB4153445.1"/>
    <property type="molecule type" value="Genomic_DNA"/>
</dbReference>
<name>A0A6J5N1F6_9CAUD</name>
<sequence>MTKLTKKSYYIVATKNGEHFYHEGQFTEAEINKQINDFDIDEFLADEATDEEFSGPEEGHYAIYRQSMMTHDEEVSLGLVTLIDNGNGDYTSIFNSHAWTPEQNAIYEKRKQELEQEVEAEFGVDNDPLVCLKPFSKVVA</sequence>
<protein>
    <submittedName>
        <fullName evidence="1">Uncharacterized protein</fullName>
    </submittedName>
</protein>
<proteinExistence type="predicted"/>
<accession>A0A6J5N1F6</accession>